<sequence>MSKKSGEYYAPPEKMGFSKFLWDSETSQCLGRTGSSWAKILCFYVIFYAALSGFFASIFAVFWKCTLDMDRPKWLLDNGLIGSNPGCSVFQTFFH</sequence>
<evidence type="ECO:0000256" key="3">
    <source>
        <dbReference type="ARBA" id="ARBA00022692"/>
    </source>
</evidence>
<dbReference type="OMA" id="SWAKILC"/>
<dbReference type="GO" id="GO:0006883">
    <property type="term" value="P:intracellular sodium ion homeostasis"/>
    <property type="evidence" value="ECO:0007669"/>
    <property type="project" value="TreeGrafter"/>
</dbReference>
<proteinExistence type="inferred from homology"/>
<keyword evidence="3 7" id="KW-0812">Transmembrane</keyword>
<dbReference type="GO" id="GO:0030007">
    <property type="term" value="P:intracellular potassium ion homeostasis"/>
    <property type="evidence" value="ECO:0007669"/>
    <property type="project" value="TreeGrafter"/>
</dbReference>
<feature type="transmembrane region" description="Helical" evidence="7">
    <location>
        <begin position="41"/>
        <end position="63"/>
    </location>
</feature>
<dbReference type="EnsemblMetazoa" id="MESCA010110-RA">
    <property type="protein sequence ID" value="MESCA010110-PA"/>
    <property type="gene ID" value="MESCA010110"/>
</dbReference>
<dbReference type="Pfam" id="PF00287">
    <property type="entry name" value="Na_K-ATPase"/>
    <property type="match status" value="1"/>
</dbReference>
<dbReference type="HOGENOM" id="CLU_2461153_0_0_1"/>
<comment type="similarity">
    <text evidence="2">Belongs to the X(+)/potassium ATPases subunit beta family.</text>
</comment>
<evidence type="ECO:0000313" key="8">
    <source>
        <dbReference type="EnsemblMetazoa" id="MESCA010110-PA"/>
    </source>
</evidence>
<keyword evidence="5 7" id="KW-1133">Transmembrane helix</keyword>
<evidence type="ECO:0000256" key="7">
    <source>
        <dbReference type="SAM" id="Phobius"/>
    </source>
</evidence>
<dbReference type="Proteomes" id="UP000015102">
    <property type="component" value="Unassembled WGS sequence"/>
</dbReference>
<evidence type="ECO:0000256" key="4">
    <source>
        <dbReference type="ARBA" id="ARBA00022968"/>
    </source>
</evidence>
<evidence type="ECO:0000313" key="9">
    <source>
        <dbReference type="Proteomes" id="UP000015102"/>
    </source>
</evidence>
<dbReference type="GO" id="GO:0036376">
    <property type="term" value="P:sodium ion export across plasma membrane"/>
    <property type="evidence" value="ECO:0007669"/>
    <property type="project" value="TreeGrafter"/>
</dbReference>
<dbReference type="GO" id="GO:0005890">
    <property type="term" value="C:sodium:potassium-exchanging ATPase complex"/>
    <property type="evidence" value="ECO:0007669"/>
    <property type="project" value="InterPro"/>
</dbReference>
<dbReference type="PANTHER" id="PTHR11523:SF28">
    <property type="entry name" value="NA_K-ATPASE BETA SUBUNIT ISOFORM 4-RELATED"/>
    <property type="match status" value="1"/>
</dbReference>
<reference evidence="9" key="1">
    <citation type="submission" date="2013-02" db="EMBL/GenBank/DDBJ databases">
        <authorList>
            <person name="Hughes D."/>
        </authorList>
    </citation>
    <scope>NUCLEOTIDE SEQUENCE</scope>
    <source>
        <strain>Durham</strain>
        <strain evidence="9">NC isolate 2 -- Noor lab</strain>
    </source>
</reference>
<dbReference type="InterPro" id="IPR038702">
    <property type="entry name" value="Na/K_ATPase_sub_beta_sf"/>
</dbReference>
<dbReference type="InterPro" id="IPR000402">
    <property type="entry name" value="Na/K_ATPase_sub_beta"/>
</dbReference>
<name>T1H1P3_MEGSC</name>
<dbReference type="PROSITE" id="PS00390">
    <property type="entry name" value="ATPASE_NA_K_BETA_1"/>
    <property type="match status" value="1"/>
</dbReference>
<protein>
    <submittedName>
        <fullName evidence="8">Uncharacterized protein</fullName>
    </submittedName>
</protein>
<comment type="subcellular location">
    <subcellularLocation>
        <location evidence="1">Membrane</location>
        <topology evidence="1">Single-pass type II membrane protein</topology>
    </subcellularLocation>
</comment>
<evidence type="ECO:0000256" key="1">
    <source>
        <dbReference type="ARBA" id="ARBA00004606"/>
    </source>
</evidence>
<evidence type="ECO:0000256" key="6">
    <source>
        <dbReference type="ARBA" id="ARBA00023136"/>
    </source>
</evidence>
<dbReference type="EMBL" id="CAQQ02381652">
    <property type="status" value="NOT_ANNOTATED_CDS"/>
    <property type="molecule type" value="Genomic_DNA"/>
</dbReference>
<dbReference type="GO" id="GO:1990573">
    <property type="term" value="P:potassium ion import across plasma membrane"/>
    <property type="evidence" value="ECO:0007669"/>
    <property type="project" value="TreeGrafter"/>
</dbReference>
<dbReference type="Gene3D" id="2.60.40.1660">
    <property type="entry name" value="Na, k-atpase alpha subunit"/>
    <property type="match status" value="1"/>
</dbReference>
<keyword evidence="4" id="KW-0735">Signal-anchor</keyword>
<keyword evidence="9" id="KW-1185">Reference proteome</keyword>
<evidence type="ECO:0000256" key="5">
    <source>
        <dbReference type="ARBA" id="ARBA00022989"/>
    </source>
</evidence>
<evidence type="ECO:0000256" key="2">
    <source>
        <dbReference type="ARBA" id="ARBA00005876"/>
    </source>
</evidence>
<dbReference type="AlphaFoldDB" id="T1H1P3"/>
<dbReference type="GO" id="GO:0001671">
    <property type="term" value="F:ATPase activator activity"/>
    <property type="evidence" value="ECO:0007669"/>
    <property type="project" value="TreeGrafter"/>
</dbReference>
<dbReference type="PANTHER" id="PTHR11523">
    <property type="entry name" value="SODIUM/POTASSIUM-DEPENDENT ATPASE BETA SUBUNIT"/>
    <property type="match status" value="1"/>
</dbReference>
<dbReference type="EMBL" id="CAQQ02381653">
    <property type="status" value="NOT_ANNOTATED_CDS"/>
    <property type="molecule type" value="Genomic_DNA"/>
</dbReference>
<keyword evidence="6 7" id="KW-0472">Membrane</keyword>
<organism evidence="8 9">
    <name type="scientific">Megaselia scalaris</name>
    <name type="common">Humpbacked fly</name>
    <name type="synonym">Phora scalaris</name>
    <dbReference type="NCBI Taxonomy" id="36166"/>
    <lineage>
        <taxon>Eukaryota</taxon>
        <taxon>Metazoa</taxon>
        <taxon>Ecdysozoa</taxon>
        <taxon>Arthropoda</taxon>
        <taxon>Hexapoda</taxon>
        <taxon>Insecta</taxon>
        <taxon>Pterygota</taxon>
        <taxon>Neoptera</taxon>
        <taxon>Endopterygota</taxon>
        <taxon>Diptera</taxon>
        <taxon>Brachycera</taxon>
        <taxon>Muscomorpha</taxon>
        <taxon>Platypezoidea</taxon>
        <taxon>Phoridae</taxon>
        <taxon>Megaseliini</taxon>
        <taxon>Megaselia</taxon>
    </lineage>
</organism>
<reference evidence="8" key="2">
    <citation type="submission" date="2015-06" db="UniProtKB">
        <authorList>
            <consortium name="EnsemblMetazoa"/>
        </authorList>
    </citation>
    <scope>IDENTIFICATION</scope>
</reference>
<dbReference type="STRING" id="36166.T1H1P3"/>
<accession>T1H1P3</accession>